<evidence type="ECO:0000256" key="2">
    <source>
        <dbReference type="ARBA" id="ARBA00023315"/>
    </source>
</evidence>
<comment type="caution">
    <text evidence="4">The sequence shown here is derived from an EMBL/GenBank/DDBJ whole genome shotgun (WGS) entry which is preliminary data.</text>
</comment>
<organism evidence="4 5">
    <name type="scientific">Spongiivirga citrea</name>
    <dbReference type="NCBI Taxonomy" id="1481457"/>
    <lineage>
        <taxon>Bacteria</taxon>
        <taxon>Pseudomonadati</taxon>
        <taxon>Bacteroidota</taxon>
        <taxon>Flavobacteriia</taxon>
        <taxon>Flavobacteriales</taxon>
        <taxon>Flavobacteriaceae</taxon>
        <taxon>Spongiivirga</taxon>
    </lineage>
</organism>
<keyword evidence="5" id="KW-1185">Reference proteome</keyword>
<dbReference type="Pfam" id="PF00583">
    <property type="entry name" value="Acetyltransf_1"/>
    <property type="match status" value="1"/>
</dbReference>
<keyword evidence="1 4" id="KW-0808">Transferase</keyword>
<name>A0A6M0CE10_9FLAO</name>
<dbReference type="PROSITE" id="PS51186">
    <property type="entry name" value="GNAT"/>
    <property type="match status" value="1"/>
</dbReference>
<gene>
    <name evidence="4" type="ORF">GWK10_00420</name>
</gene>
<dbReference type="AlphaFoldDB" id="A0A6M0CE10"/>
<dbReference type="SUPFAM" id="SSF55729">
    <property type="entry name" value="Acyl-CoA N-acyltransferases (Nat)"/>
    <property type="match status" value="1"/>
</dbReference>
<evidence type="ECO:0000313" key="5">
    <source>
        <dbReference type="Proteomes" id="UP000474296"/>
    </source>
</evidence>
<dbReference type="PANTHER" id="PTHR43877:SF2">
    <property type="entry name" value="AMINOALKYLPHOSPHONATE N-ACETYLTRANSFERASE-RELATED"/>
    <property type="match status" value="1"/>
</dbReference>
<evidence type="ECO:0000259" key="3">
    <source>
        <dbReference type="PROSITE" id="PS51186"/>
    </source>
</evidence>
<proteinExistence type="predicted"/>
<dbReference type="RefSeq" id="WP_164028929.1">
    <property type="nucleotide sequence ID" value="NZ_JAABOQ010000001.1"/>
</dbReference>
<dbReference type="InterPro" id="IPR016181">
    <property type="entry name" value="Acyl_CoA_acyltransferase"/>
</dbReference>
<keyword evidence="2" id="KW-0012">Acyltransferase</keyword>
<evidence type="ECO:0000256" key="1">
    <source>
        <dbReference type="ARBA" id="ARBA00022679"/>
    </source>
</evidence>
<sequence>MENIIIREIKKSDNAAIEHIIKQVLEEMGVPKTGSTYEDESLKLMFETYQDKNATYYVIEKSGRILGGGGFSQLANADPSVCEIQKMYLIKETRGLGLGKKLLAKCIDGARKSGYKTCYLETMPSMKAAQHLYQLNGFNYIDKPKGDTGHTACQVWMVKEF</sequence>
<dbReference type="InterPro" id="IPR050832">
    <property type="entry name" value="Bact_Acetyltransf"/>
</dbReference>
<dbReference type="GO" id="GO:0016747">
    <property type="term" value="F:acyltransferase activity, transferring groups other than amino-acyl groups"/>
    <property type="evidence" value="ECO:0007669"/>
    <property type="project" value="InterPro"/>
</dbReference>
<dbReference type="CDD" id="cd04301">
    <property type="entry name" value="NAT_SF"/>
    <property type="match status" value="1"/>
</dbReference>
<protein>
    <submittedName>
        <fullName evidence="4">GNAT family N-acetyltransferase</fullName>
    </submittedName>
</protein>
<dbReference type="Gene3D" id="3.40.630.30">
    <property type="match status" value="1"/>
</dbReference>
<feature type="domain" description="N-acetyltransferase" evidence="3">
    <location>
        <begin position="4"/>
        <end position="161"/>
    </location>
</feature>
<dbReference type="Proteomes" id="UP000474296">
    <property type="component" value="Unassembled WGS sequence"/>
</dbReference>
<evidence type="ECO:0000313" key="4">
    <source>
        <dbReference type="EMBL" id="NER15652.1"/>
    </source>
</evidence>
<dbReference type="PANTHER" id="PTHR43877">
    <property type="entry name" value="AMINOALKYLPHOSPHONATE N-ACETYLTRANSFERASE-RELATED-RELATED"/>
    <property type="match status" value="1"/>
</dbReference>
<dbReference type="EMBL" id="JAABOQ010000001">
    <property type="protein sequence ID" value="NER15652.1"/>
    <property type="molecule type" value="Genomic_DNA"/>
</dbReference>
<reference evidence="4 5" key="1">
    <citation type="submission" date="2020-01" db="EMBL/GenBank/DDBJ databases">
        <title>Spongiivirga citrea KCTC 32990T.</title>
        <authorList>
            <person name="Wang G."/>
        </authorList>
    </citation>
    <scope>NUCLEOTIDE SEQUENCE [LARGE SCALE GENOMIC DNA]</scope>
    <source>
        <strain evidence="4 5">KCTC 32990</strain>
    </source>
</reference>
<dbReference type="InterPro" id="IPR000182">
    <property type="entry name" value="GNAT_dom"/>
</dbReference>
<accession>A0A6M0CE10</accession>